<reference evidence="1 2" key="1">
    <citation type="submission" date="2007-01" db="EMBL/GenBank/DDBJ databases">
        <authorList>
            <person name="Haygood M."/>
            <person name="Podell S."/>
            <person name="Anderson C."/>
            <person name="Hopkinson B."/>
            <person name="Roe K."/>
            <person name="Barbeau K."/>
            <person name="Gaasterland T."/>
            <person name="Ferriera S."/>
            <person name="Johnson J."/>
            <person name="Kravitz S."/>
            <person name="Beeson K."/>
            <person name="Sutton G."/>
            <person name="Rogers Y.-H."/>
            <person name="Friedman R."/>
            <person name="Frazier M."/>
            <person name="Venter J.C."/>
        </authorList>
    </citation>
    <scope>NUCLEOTIDE SEQUENCE [LARGE SCALE GENOMIC DNA]</scope>
    <source>
        <strain evidence="1 2">ATCC 23134</strain>
    </source>
</reference>
<dbReference type="RefSeq" id="WP_002697889.1">
    <property type="nucleotide sequence ID" value="NZ_AAWS01000015.1"/>
</dbReference>
<keyword evidence="2" id="KW-1185">Reference proteome</keyword>
<protein>
    <recommendedName>
        <fullName evidence="3">STAS/SEC14 domain-containing protein</fullName>
    </recommendedName>
</protein>
<evidence type="ECO:0000313" key="2">
    <source>
        <dbReference type="Proteomes" id="UP000004095"/>
    </source>
</evidence>
<evidence type="ECO:0000313" key="1">
    <source>
        <dbReference type="EMBL" id="EAY28606.1"/>
    </source>
</evidence>
<evidence type="ECO:0008006" key="3">
    <source>
        <dbReference type="Google" id="ProtNLM"/>
    </source>
</evidence>
<organism evidence="1 2">
    <name type="scientific">Microscilla marina ATCC 23134</name>
    <dbReference type="NCBI Taxonomy" id="313606"/>
    <lineage>
        <taxon>Bacteria</taxon>
        <taxon>Pseudomonadati</taxon>
        <taxon>Bacteroidota</taxon>
        <taxon>Cytophagia</taxon>
        <taxon>Cytophagales</taxon>
        <taxon>Microscillaceae</taxon>
        <taxon>Microscilla</taxon>
    </lineage>
</organism>
<comment type="caution">
    <text evidence="1">The sequence shown here is derived from an EMBL/GenBank/DDBJ whole genome shotgun (WGS) entry which is preliminary data.</text>
</comment>
<dbReference type="EMBL" id="AAWS01000015">
    <property type="protein sequence ID" value="EAY28606.1"/>
    <property type="molecule type" value="Genomic_DNA"/>
</dbReference>
<dbReference type="Proteomes" id="UP000004095">
    <property type="component" value="Unassembled WGS sequence"/>
</dbReference>
<sequence>MVYRDNKFIRIELDQDNKIALVKSKSFINDKEYQRSWYALADLLLEHQINKLLINDQDTKVVSLKSVEWLMQNILPKLLASMNNLTAALVPPEDIFYQVSIQNLQGQIDNHPNLSDKIKVKWFEQPDEALVWLKSS</sequence>
<dbReference type="OrthoDB" id="894015at2"/>
<gene>
    <name evidence="1" type="ORF">M23134_04453</name>
</gene>
<dbReference type="AlphaFoldDB" id="A1ZM74"/>
<accession>A1ZM74</accession>
<proteinExistence type="predicted"/>
<name>A1ZM74_MICM2</name>